<keyword evidence="3" id="KW-0732">Signal</keyword>
<sequence>MDATPSKKPPAGWGIKLLVGAAALLVLVAGVAFYLASKKARAPEGAKIVSITVNADSCNPNELSVPAGRTVFEIVNASQRVVEWEILDGVMVLEERENIAPGITARLTAKLNPGVFEITCGMLNNPRGKLTVTPSAQSEAEAARPPATAFIGPLAEYQVYLALETEDLIEATQNLSEAIKAGDLDRARSLYEPARRPYLHVAPAAQRFGDLDAAINAEPDYFEKREQDPAFSGFHRLEYGLFGQTSLAGLAPVAEKLASDVATLKERIRALKIAPEDIAAGASKRLAKSADAAASGVSERYAHTDQADFEADVAGAAKSFDVLRPLIAKASPDLLARVDAGFKSAKASIAALKTGADAGAARAAVAADLRQLSSELGKLNAAIGLD</sequence>
<dbReference type="RefSeq" id="WP_012590825.1">
    <property type="nucleotide sequence ID" value="NC_011666.1"/>
</dbReference>
<dbReference type="InterPro" id="IPR028096">
    <property type="entry name" value="EfeO_Cupredoxin"/>
</dbReference>
<dbReference type="HOGENOM" id="CLU_050342_2_1_5"/>
<keyword evidence="8" id="KW-1185">Reference proteome</keyword>
<dbReference type="PANTHER" id="PTHR39192">
    <property type="entry name" value="IRON UPTAKE SYSTEM COMPONENT EFEO"/>
    <property type="match status" value="1"/>
</dbReference>
<dbReference type="InterPro" id="IPR053377">
    <property type="entry name" value="Iron_uptake_EfeM/EfeO"/>
</dbReference>
<dbReference type="InterPro" id="IPR050894">
    <property type="entry name" value="EfeM/EfeO_iron_uptake"/>
</dbReference>
<dbReference type="Pfam" id="PF13473">
    <property type="entry name" value="Cupredoxin_1"/>
    <property type="match status" value="1"/>
</dbReference>
<dbReference type="GO" id="GO:0042597">
    <property type="term" value="C:periplasmic space"/>
    <property type="evidence" value="ECO:0007669"/>
    <property type="project" value="UniProtKB-SubCell"/>
</dbReference>
<keyword evidence="4" id="KW-1133">Transmembrane helix</keyword>
<feature type="domain" description="Imelysin-like" evidence="5">
    <location>
        <begin position="154"/>
        <end position="376"/>
    </location>
</feature>
<evidence type="ECO:0000256" key="1">
    <source>
        <dbReference type="ARBA" id="ARBA00004418"/>
    </source>
</evidence>
<comment type="subcellular location">
    <subcellularLocation>
        <location evidence="1">Periplasm</location>
    </subcellularLocation>
</comment>
<dbReference type="InterPro" id="IPR008972">
    <property type="entry name" value="Cupredoxin"/>
</dbReference>
<dbReference type="eggNOG" id="COG2822">
    <property type="taxonomic scope" value="Bacteria"/>
</dbReference>
<gene>
    <name evidence="7" type="ordered locus">Msil_1810</name>
</gene>
<dbReference type="PANTHER" id="PTHR39192:SF1">
    <property type="entry name" value="IRON UPTAKE SYSTEM COMPONENT EFEO"/>
    <property type="match status" value="1"/>
</dbReference>
<dbReference type="eggNOG" id="COG4454">
    <property type="taxonomic scope" value="Bacteria"/>
</dbReference>
<evidence type="ECO:0000256" key="2">
    <source>
        <dbReference type="ARBA" id="ARBA00005989"/>
    </source>
</evidence>
<feature type="transmembrane region" description="Helical" evidence="4">
    <location>
        <begin position="12"/>
        <end position="36"/>
    </location>
</feature>
<organism evidence="7 8">
    <name type="scientific">Methylocella silvestris (strain DSM 15510 / CIP 108128 / LMG 27833 / NCIMB 13906 / BL2)</name>
    <dbReference type="NCBI Taxonomy" id="395965"/>
    <lineage>
        <taxon>Bacteria</taxon>
        <taxon>Pseudomonadati</taxon>
        <taxon>Pseudomonadota</taxon>
        <taxon>Alphaproteobacteria</taxon>
        <taxon>Hyphomicrobiales</taxon>
        <taxon>Beijerinckiaceae</taxon>
        <taxon>Methylocella</taxon>
    </lineage>
</organism>
<dbReference type="KEGG" id="msl:Msil_1810"/>
<dbReference type="InterPro" id="IPR038352">
    <property type="entry name" value="Imelysin_sf"/>
</dbReference>
<evidence type="ECO:0000259" key="6">
    <source>
        <dbReference type="Pfam" id="PF13473"/>
    </source>
</evidence>
<dbReference type="OrthoDB" id="7348379at2"/>
<evidence type="ECO:0000313" key="7">
    <source>
        <dbReference type="EMBL" id="ACK50755.1"/>
    </source>
</evidence>
<comment type="similarity">
    <text evidence="2">Belongs to the EfeM/EfeO family.</text>
</comment>
<dbReference type="STRING" id="395965.Msil_1810"/>
<name>B8ELX4_METSB</name>
<proteinExistence type="inferred from homology"/>
<dbReference type="NCBIfam" id="NF007697">
    <property type="entry name" value="PRK10378.1"/>
    <property type="match status" value="1"/>
</dbReference>
<dbReference type="Proteomes" id="UP000002257">
    <property type="component" value="Chromosome"/>
</dbReference>
<dbReference type="Gene3D" id="2.60.40.420">
    <property type="entry name" value="Cupredoxins - blue copper proteins"/>
    <property type="match status" value="1"/>
</dbReference>
<evidence type="ECO:0008006" key="9">
    <source>
        <dbReference type="Google" id="ProtNLM"/>
    </source>
</evidence>
<evidence type="ECO:0000259" key="5">
    <source>
        <dbReference type="Pfam" id="PF09375"/>
    </source>
</evidence>
<dbReference type="InterPro" id="IPR034981">
    <property type="entry name" value="Imelysin-like_EfeO/Algp7"/>
</dbReference>
<evidence type="ECO:0000256" key="3">
    <source>
        <dbReference type="ARBA" id="ARBA00022729"/>
    </source>
</evidence>
<dbReference type="InterPro" id="IPR018976">
    <property type="entry name" value="Imelysin-like"/>
</dbReference>
<evidence type="ECO:0000313" key="8">
    <source>
        <dbReference type="Proteomes" id="UP000002257"/>
    </source>
</evidence>
<keyword evidence="4" id="KW-0472">Membrane</keyword>
<keyword evidence="4" id="KW-0812">Transmembrane</keyword>
<dbReference type="Pfam" id="PF09375">
    <property type="entry name" value="Peptidase_M75"/>
    <property type="match status" value="1"/>
</dbReference>
<protein>
    <recommendedName>
        <fullName evidence="9">Multidrug DMT transporter permease</fullName>
    </recommendedName>
</protein>
<dbReference type="SUPFAM" id="SSF49503">
    <property type="entry name" value="Cupredoxins"/>
    <property type="match status" value="1"/>
</dbReference>
<accession>B8ELX4</accession>
<dbReference type="NCBIfam" id="NF041757">
    <property type="entry name" value="EfeO"/>
    <property type="match status" value="1"/>
</dbReference>
<dbReference type="CDD" id="cd14656">
    <property type="entry name" value="Imelysin-like_EfeO"/>
    <property type="match status" value="1"/>
</dbReference>
<dbReference type="Gene3D" id="1.20.1420.20">
    <property type="entry name" value="M75 peptidase, HXXE motif"/>
    <property type="match status" value="1"/>
</dbReference>
<feature type="domain" description="EfeO-type cupredoxin-like" evidence="6">
    <location>
        <begin position="27"/>
        <end position="132"/>
    </location>
</feature>
<evidence type="ECO:0000256" key="4">
    <source>
        <dbReference type="SAM" id="Phobius"/>
    </source>
</evidence>
<dbReference type="AlphaFoldDB" id="B8ELX4"/>
<dbReference type="EMBL" id="CP001280">
    <property type="protein sequence ID" value="ACK50755.1"/>
    <property type="molecule type" value="Genomic_DNA"/>
</dbReference>
<reference evidence="7 8" key="1">
    <citation type="journal article" date="2010" name="J. Bacteriol.">
        <title>Complete genome sequence of the aerobic facultative methanotroph Methylocella silvestris BL2.</title>
        <authorList>
            <person name="Chen Y."/>
            <person name="Crombie A."/>
            <person name="Rahman M.T."/>
            <person name="Dedysh S.N."/>
            <person name="Liesack W."/>
            <person name="Stott M.B."/>
            <person name="Alam M."/>
            <person name="Theisen A.R."/>
            <person name="Murrell J.C."/>
            <person name="Dunfield P.F."/>
        </authorList>
    </citation>
    <scope>NUCLEOTIDE SEQUENCE [LARGE SCALE GENOMIC DNA]</scope>
    <source>
        <strain evidence="8">DSM 15510 / CIP 108128 / LMG 27833 / NCIMB 13906 / BL2</strain>
    </source>
</reference>